<sequence>MYVLNDLYLNAHFRNKNIGAALINKAKALCKEKGYKGLIIQTEKTNPAQHLYQREGFVLDEDLSFFGGLIEIWLLYLINNF</sequence>
<protein>
    <recommendedName>
        <fullName evidence="1">N-acetyltransferase domain-containing protein</fullName>
    </recommendedName>
</protein>
<keyword evidence="3" id="KW-1185">Reference proteome</keyword>
<dbReference type="Gene3D" id="3.40.630.30">
    <property type="match status" value="1"/>
</dbReference>
<dbReference type="PROSITE" id="PS51186">
    <property type="entry name" value="GNAT"/>
    <property type="match status" value="1"/>
</dbReference>
<reference evidence="3" key="1">
    <citation type="journal article" date="2019" name="Int. J. Syst. Evol. Microbiol.">
        <title>The Global Catalogue of Microorganisms (GCM) 10K type strain sequencing project: providing services to taxonomists for standard genome sequencing and annotation.</title>
        <authorList>
            <consortium name="The Broad Institute Genomics Platform"/>
            <consortium name="The Broad Institute Genome Sequencing Center for Infectious Disease"/>
            <person name="Wu L."/>
            <person name="Ma J."/>
        </authorList>
    </citation>
    <scope>NUCLEOTIDE SEQUENCE [LARGE SCALE GENOMIC DNA]</scope>
    <source>
        <strain evidence="3">JCM 18274</strain>
    </source>
</reference>
<dbReference type="RefSeq" id="WP_345272518.1">
    <property type="nucleotide sequence ID" value="NZ_BAABJH010000001.1"/>
</dbReference>
<organism evidence="2 3">
    <name type="scientific">Flaviramulus aquimarinus</name>
    <dbReference type="NCBI Taxonomy" id="1170456"/>
    <lineage>
        <taxon>Bacteria</taxon>
        <taxon>Pseudomonadati</taxon>
        <taxon>Bacteroidota</taxon>
        <taxon>Flavobacteriia</taxon>
        <taxon>Flavobacteriales</taxon>
        <taxon>Flavobacteriaceae</taxon>
        <taxon>Flaviramulus</taxon>
    </lineage>
</organism>
<dbReference type="EMBL" id="BAABJH010000001">
    <property type="protein sequence ID" value="GAA4885745.1"/>
    <property type="molecule type" value="Genomic_DNA"/>
</dbReference>
<evidence type="ECO:0000313" key="3">
    <source>
        <dbReference type="Proteomes" id="UP001500433"/>
    </source>
</evidence>
<name>A0ABP9F160_9FLAO</name>
<evidence type="ECO:0000313" key="2">
    <source>
        <dbReference type="EMBL" id="GAA4885745.1"/>
    </source>
</evidence>
<dbReference type="InterPro" id="IPR000182">
    <property type="entry name" value="GNAT_dom"/>
</dbReference>
<dbReference type="Proteomes" id="UP001500433">
    <property type="component" value="Unassembled WGS sequence"/>
</dbReference>
<proteinExistence type="predicted"/>
<comment type="caution">
    <text evidence="2">The sequence shown here is derived from an EMBL/GenBank/DDBJ whole genome shotgun (WGS) entry which is preliminary data.</text>
</comment>
<evidence type="ECO:0000259" key="1">
    <source>
        <dbReference type="PROSITE" id="PS51186"/>
    </source>
</evidence>
<dbReference type="InterPro" id="IPR016181">
    <property type="entry name" value="Acyl_CoA_acyltransferase"/>
</dbReference>
<accession>A0ABP9F160</accession>
<gene>
    <name evidence="2" type="ORF">GCM10023311_05690</name>
</gene>
<dbReference type="Pfam" id="PF13508">
    <property type="entry name" value="Acetyltransf_7"/>
    <property type="match status" value="1"/>
</dbReference>
<dbReference type="CDD" id="cd04301">
    <property type="entry name" value="NAT_SF"/>
    <property type="match status" value="1"/>
</dbReference>
<dbReference type="SUPFAM" id="SSF55729">
    <property type="entry name" value="Acyl-CoA N-acyltransferases (Nat)"/>
    <property type="match status" value="1"/>
</dbReference>
<feature type="domain" description="N-acetyltransferase" evidence="1">
    <location>
        <begin position="1"/>
        <end position="79"/>
    </location>
</feature>